<gene>
    <name evidence="2" type="ORF">H4C47_10795</name>
</gene>
<name>A0A7W2L0K7_PSEPU</name>
<organism evidence="2 3">
    <name type="scientific">Pseudomonas putida</name>
    <name type="common">Arthrobacter siderocapsulatus</name>
    <dbReference type="NCBI Taxonomy" id="303"/>
    <lineage>
        <taxon>Bacteria</taxon>
        <taxon>Pseudomonadati</taxon>
        <taxon>Pseudomonadota</taxon>
        <taxon>Gammaproteobacteria</taxon>
        <taxon>Pseudomonadales</taxon>
        <taxon>Pseudomonadaceae</taxon>
        <taxon>Pseudomonas</taxon>
    </lineage>
</organism>
<evidence type="ECO:0000256" key="1">
    <source>
        <dbReference type="SAM" id="Coils"/>
    </source>
</evidence>
<proteinExistence type="predicted"/>
<keyword evidence="1" id="KW-0175">Coiled coil</keyword>
<reference evidence="2 3" key="1">
    <citation type="submission" date="2020-07" db="EMBL/GenBank/DDBJ databases">
        <title>Diversity of carbapenemase encoding genes among Pseudomonas putida group clinical isolates in a tertiary Brazilian hospital.</title>
        <authorList>
            <person name="Alberto-Lei F."/>
            <person name="Nodari C.S."/>
            <person name="Streling A.P."/>
            <person name="Paulino J.T."/>
            <person name="Bessa-Neto F.O."/>
            <person name="Cayo R."/>
            <person name="Gales A.C."/>
        </authorList>
    </citation>
    <scope>NUCLEOTIDE SEQUENCE [LARGE SCALE GENOMIC DNA]</scope>
    <source>
        <strain evidence="2 3">12464</strain>
    </source>
</reference>
<accession>A0A7W2L0K7</accession>
<sequence>MSGADISVAESRVCKSKPVVVAHHQSVQCYFCPETEELVFIADSEAAEFEAHWKEMQQCVNDFHQEKINYSVAIEKYGIAAETTAAPEASFHDAVVRAEENLELKRKELKEKIGEFSTRDMKYNDVVELVPVSGQSAKRKAGEKRAPVVYVKKGYYSKGKDGRKLHTVSLKSSDKKGGAESIFERRRDGKIRRIDDKKLKRQLAGLNWPKIKIDLKDVVKWAGLGFDPEALSMDCSLFDWADSWNAAAQGEAKWGDHIDFEGGAQFMRFVSNFGANVEIDPRKQQFSIKGEGGGSLTAAAGIASFSIYAPDRIGWALTVNPSDENEVPFDLGMMRLSLNVRLAAFIGATLQVEAQFQVVSSGGQQTVMGQPGRLRPFSERKIKAYDFHKQMSSEDEGIKLSAEAFAGARAEGTLTGSLQWLKPTAAGETNGGILETTGEYVDFCKIGPSIAGLAGVGAGLSFHCTFINGKFCFHFAASLCKGAGAKGGFICEVDGNTFLEFGAWLIYQLNQRDYGFFRVMDVDAFSVYTKYCVMQMEVVEANVYEHYSFAKESIEKIVNDFTKQVGELADETKRSVDASRRRNQLAKNVITRQLDLLRYTPEAKGILLYLLTRHGKWDNIDPGNIGFLDRYGERKEAVLCVLRSIQSKREWHKVLSRVNAQGNAPSEGYDELDAVERHERSLVDFLELGKDRDREFYEIKYERSELAVIYDRLKEFGSYGYALAMNDTVYYKLNVGRNPNYPRRCKFGPCGADIV</sequence>
<protein>
    <submittedName>
        <fullName evidence="2">ATPase</fullName>
    </submittedName>
</protein>
<dbReference type="RefSeq" id="WP_176512833.1">
    <property type="nucleotide sequence ID" value="NZ_CP060529.1"/>
</dbReference>
<comment type="caution">
    <text evidence="2">The sequence shown here is derived from an EMBL/GenBank/DDBJ whole genome shotgun (WGS) entry which is preliminary data.</text>
</comment>
<dbReference type="EMBL" id="JACGDG010000008">
    <property type="protein sequence ID" value="MBA6116221.1"/>
    <property type="molecule type" value="Genomic_DNA"/>
</dbReference>
<evidence type="ECO:0000313" key="2">
    <source>
        <dbReference type="EMBL" id="MBA6116221.1"/>
    </source>
</evidence>
<dbReference type="Proteomes" id="UP000553948">
    <property type="component" value="Unassembled WGS sequence"/>
</dbReference>
<dbReference type="AlphaFoldDB" id="A0A7W2L0K7"/>
<evidence type="ECO:0000313" key="3">
    <source>
        <dbReference type="Proteomes" id="UP000553948"/>
    </source>
</evidence>
<feature type="coiled-coil region" evidence="1">
    <location>
        <begin position="92"/>
        <end position="119"/>
    </location>
</feature>